<feature type="compositionally biased region" description="Low complexity" evidence="4">
    <location>
        <begin position="585"/>
        <end position="599"/>
    </location>
</feature>
<dbReference type="InterPro" id="IPR003124">
    <property type="entry name" value="WH2_dom"/>
</dbReference>
<feature type="compositionally biased region" description="Pro residues" evidence="4">
    <location>
        <begin position="623"/>
        <end position="657"/>
    </location>
</feature>
<gene>
    <name evidence="7" type="ORF">CAOG_001037</name>
</gene>
<dbReference type="InterPro" id="IPR027681">
    <property type="entry name" value="IRSp53/IRTKS/Pinkbar"/>
</dbReference>
<dbReference type="OrthoDB" id="10061327at2759"/>
<evidence type="ECO:0000256" key="3">
    <source>
        <dbReference type="SAM" id="Coils"/>
    </source>
</evidence>
<feature type="compositionally biased region" description="Gly residues" evidence="4">
    <location>
        <begin position="663"/>
        <end position="677"/>
    </location>
</feature>
<dbReference type="AlphaFoldDB" id="A0A0D2X0T1"/>
<evidence type="ECO:0000313" key="7">
    <source>
        <dbReference type="EMBL" id="KJE89599.1"/>
    </source>
</evidence>
<dbReference type="Proteomes" id="UP000008743">
    <property type="component" value="Unassembled WGS sequence"/>
</dbReference>
<dbReference type="SUPFAM" id="SSF50044">
    <property type="entry name" value="SH3-domain"/>
    <property type="match status" value="1"/>
</dbReference>
<dbReference type="GO" id="GO:0005829">
    <property type="term" value="C:cytosol"/>
    <property type="evidence" value="ECO:0007669"/>
    <property type="project" value="TreeGrafter"/>
</dbReference>
<protein>
    <recommendedName>
        <fullName evidence="9">SH3 domain-containing protein</fullName>
    </recommendedName>
</protein>
<feature type="domain" description="SH3" evidence="5">
    <location>
        <begin position="440"/>
        <end position="501"/>
    </location>
</feature>
<dbReference type="Pfam" id="PF02205">
    <property type="entry name" value="WH2"/>
    <property type="match status" value="1"/>
</dbReference>
<dbReference type="SMART" id="SM00326">
    <property type="entry name" value="SH3"/>
    <property type="match status" value="1"/>
</dbReference>
<dbReference type="EMBL" id="KE346360">
    <property type="protein sequence ID" value="KJE89599.1"/>
    <property type="molecule type" value="Genomic_DNA"/>
</dbReference>
<keyword evidence="8" id="KW-1185">Reference proteome</keyword>
<dbReference type="RefSeq" id="XP_004365908.1">
    <property type="nucleotide sequence ID" value="XM_004365851.2"/>
</dbReference>
<keyword evidence="3" id="KW-0175">Coiled coil</keyword>
<dbReference type="InterPro" id="IPR036028">
    <property type="entry name" value="SH3-like_dom_sf"/>
</dbReference>
<dbReference type="GO" id="GO:0051764">
    <property type="term" value="P:actin crosslink formation"/>
    <property type="evidence" value="ECO:0007669"/>
    <property type="project" value="TreeGrafter"/>
</dbReference>
<feature type="coiled-coil region" evidence="3">
    <location>
        <begin position="119"/>
        <end position="146"/>
    </location>
</feature>
<feature type="compositionally biased region" description="Low complexity" evidence="4">
    <location>
        <begin position="313"/>
        <end position="326"/>
    </location>
</feature>
<dbReference type="PROSITE" id="PS51082">
    <property type="entry name" value="WH2"/>
    <property type="match status" value="1"/>
</dbReference>
<feature type="compositionally biased region" description="Pro residues" evidence="4">
    <location>
        <begin position="430"/>
        <end position="440"/>
    </location>
</feature>
<dbReference type="Gene3D" id="2.30.30.40">
    <property type="entry name" value="SH3 Domains"/>
    <property type="match status" value="1"/>
</dbReference>
<dbReference type="PANTHER" id="PTHR14206:SF7">
    <property type="entry name" value="INSULIN RECEPTOR SUBSTRATE 53 KDA, ISOFORM A"/>
    <property type="match status" value="1"/>
</dbReference>
<feature type="region of interest" description="Disordered" evidence="4">
    <location>
        <begin position="251"/>
        <end position="442"/>
    </location>
</feature>
<evidence type="ECO:0000256" key="2">
    <source>
        <dbReference type="PROSITE-ProRule" id="PRU00192"/>
    </source>
</evidence>
<evidence type="ECO:0000259" key="5">
    <source>
        <dbReference type="PROSITE" id="PS50002"/>
    </source>
</evidence>
<feature type="compositionally biased region" description="Low complexity" evidence="4">
    <location>
        <begin position="509"/>
        <end position="520"/>
    </location>
</feature>
<dbReference type="Gene3D" id="1.20.1270.60">
    <property type="entry name" value="Arfaptin homology (AH) domain/BAR domain"/>
    <property type="match status" value="1"/>
</dbReference>
<feature type="compositionally biased region" description="Pro residues" evidence="4">
    <location>
        <begin position="293"/>
        <end position="312"/>
    </location>
</feature>
<dbReference type="GO" id="GO:0007009">
    <property type="term" value="P:plasma membrane organization"/>
    <property type="evidence" value="ECO:0007669"/>
    <property type="project" value="InterPro"/>
</dbReference>
<dbReference type="InterPro" id="IPR027267">
    <property type="entry name" value="AH/BAR_dom_sf"/>
</dbReference>
<organism evidence="7 8">
    <name type="scientific">Capsaspora owczarzaki (strain ATCC 30864)</name>
    <dbReference type="NCBI Taxonomy" id="595528"/>
    <lineage>
        <taxon>Eukaryota</taxon>
        <taxon>Filasterea</taxon>
        <taxon>Capsaspora</taxon>
    </lineage>
</organism>
<dbReference type="InterPro" id="IPR013606">
    <property type="entry name" value="I-BAR_dom"/>
</dbReference>
<evidence type="ECO:0000256" key="1">
    <source>
        <dbReference type="ARBA" id="ARBA00022443"/>
    </source>
</evidence>
<feature type="domain" description="WH2" evidence="6">
    <location>
        <begin position="677"/>
        <end position="694"/>
    </location>
</feature>
<feature type="compositionally biased region" description="Low complexity" evidence="4">
    <location>
        <begin position="349"/>
        <end position="360"/>
    </location>
</feature>
<dbReference type="OMA" id="HRHIANL"/>
<name>A0A0D2X0T1_CAPO3</name>
<evidence type="ECO:0000313" key="8">
    <source>
        <dbReference type="Proteomes" id="UP000008743"/>
    </source>
</evidence>
<accession>A0A0D2X0T1</accession>
<dbReference type="PhylomeDB" id="A0A0D2X0T1"/>
<dbReference type="InterPro" id="IPR001452">
    <property type="entry name" value="SH3_domain"/>
</dbReference>
<dbReference type="InParanoid" id="A0A0D2X0T1"/>
<dbReference type="GO" id="GO:0030838">
    <property type="term" value="P:positive regulation of actin filament polymerization"/>
    <property type="evidence" value="ECO:0007669"/>
    <property type="project" value="TreeGrafter"/>
</dbReference>
<proteinExistence type="predicted"/>
<evidence type="ECO:0000256" key="4">
    <source>
        <dbReference type="SAM" id="MobiDB-lite"/>
    </source>
</evidence>
<dbReference type="GO" id="GO:0005654">
    <property type="term" value="C:nucleoplasm"/>
    <property type="evidence" value="ECO:0007669"/>
    <property type="project" value="TreeGrafter"/>
</dbReference>
<evidence type="ECO:0008006" key="9">
    <source>
        <dbReference type="Google" id="ProtNLM"/>
    </source>
</evidence>
<dbReference type="Pfam" id="PF08397">
    <property type="entry name" value="IMD"/>
    <property type="match status" value="1"/>
</dbReference>
<dbReference type="SUPFAM" id="SSF103657">
    <property type="entry name" value="BAR/IMD domain-like"/>
    <property type="match status" value="1"/>
</dbReference>
<dbReference type="PROSITE" id="PS50002">
    <property type="entry name" value="SH3"/>
    <property type="match status" value="1"/>
</dbReference>
<feature type="compositionally biased region" description="Pro residues" evidence="4">
    <location>
        <begin position="574"/>
        <end position="584"/>
    </location>
</feature>
<dbReference type="STRING" id="595528.A0A0D2X0T1"/>
<feature type="region of interest" description="Disordered" evidence="4">
    <location>
        <begin position="500"/>
        <end position="709"/>
    </location>
</feature>
<keyword evidence="1 2" id="KW-0728">SH3 domain</keyword>
<dbReference type="Pfam" id="PF14604">
    <property type="entry name" value="SH3_9"/>
    <property type="match status" value="1"/>
</dbReference>
<dbReference type="PANTHER" id="PTHR14206">
    <property type="entry name" value="BRAIN-SPECIFIC ANGIOGENESIS INHIBITOR 1-ASSOCIATED PROTEIN 2"/>
    <property type="match status" value="1"/>
</dbReference>
<sequence length="709" mass="73551">MSNKSEGVENLAFEVLGKLKNCGPQWETFVKATTRYHDSIKESTKASMQFLEAFAVVAQLASSARGATGDLGVGLHQISEVHREIESRRDAIANTLMSELIIPLKEKIDSDKKQVTKLESHFTSQLRDLRNNIKNAEKESEKVSKAAKKTAGGGSTLQQSLQMITERTKEMDVARQDILRQVLVEERKRYCFLLMHYASVIKSEVDTYRFSADSLQNNLAEWYKLAVSPDELPETSEALVRFEERTFVPLAADGSGPVQKPYDPIYDSDFNLGIQRNPRTPAPPPNAGGGGGGPPPPPPPPGMGGPPPPPPMQQQQQQLSRQSSASMGGGPPPPPMMPGMGGPPPPPMQQQQQPQRQSSGPPGPPSAQVARTPSMQQPMPPGGLRGSQQNIAPPTMAIPPPPVRGEPMVPAAPAAPAAPRAPAVQTPPAIVQPPPPPTPPAGRLMVAVFKYVADGDDKLGLTENDEITVEGEEEDGWMFGTLVKSGQKGWFPAAYAVRKASGGPPPPTATATLRAPSVAAVPPPPAREEEEDRPLPAAPRPASATGTLSRNSVAPPAMAKPMAPPATMPKAASTPPPPAAPKMPPIAMKAPSAAAAAPPAGGGMPTPPKMPQMGTIRGSVAGPPAPPMPPMGGGGIPPPPPMMGGGPPMPPPAPKAPPAGKAGKSGGGGGGGGGSGERGALLGSIQAGTKLKKTVTNDRSAAPGVGRVV</sequence>
<dbReference type="GO" id="GO:0051017">
    <property type="term" value="P:actin filament bundle assembly"/>
    <property type="evidence" value="ECO:0007669"/>
    <property type="project" value="TreeGrafter"/>
</dbReference>
<dbReference type="CDD" id="cd00174">
    <property type="entry name" value="SH3"/>
    <property type="match status" value="1"/>
</dbReference>
<dbReference type="GO" id="GO:0003779">
    <property type="term" value="F:actin binding"/>
    <property type="evidence" value="ECO:0007669"/>
    <property type="project" value="InterPro"/>
</dbReference>
<reference evidence="8" key="1">
    <citation type="submission" date="2011-02" db="EMBL/GenBank/DDBJ databases">
        <title>The Genome Sequence of Capsaspora owczarzaki ATCC 30864.</title>
        <authorList>
            <person name="Russ C."/>
            <person name="Cuomo C."/>
            <person name="Burger G."/>
            <person name="Gray M.W."/>
            <person name="Holland P.W.H."/>
            <person name="King N."/>
            <person name="Lang F.B.F."/>
            <person name="Roger A.J."/>
            <person name="Ruiz-Trillo I."/>
            <person name="Young S.K."/>
            <person name="Zeng Q."/>
            <person name="Gargeya S."/>
            <person name="Alvarado L."/>
            <person name="Berlin A."/>
            <person name="Chapman S.B."/>
            <person name="Chen Z."/>
            <person name="Freedman E."/>
            <person name="Gellesch M."/>
            <person name="Goldberg J."/>
            <person name="Griggs A."/>
            <person name="Gujja S."/>
            <person name="Heilman E."/>
            <person name="Heiman D."/>
            <person name="Howarth C."/>
            <person name="Mehta T."/>
            <person name="Neiman D."/>
            <person name="Pearson M."/>
            <person name="Roberts A."/>
            <person name="Saif S."/>
            <person name="Shea T."/>
            <person name="Shenoy N."/>
            <person name="Sisk P."/>
            <person name="Stolte C."/>
            <person name="Sykes S."/>
            <person name="White J."/>
            <person name="Yandava C."/>
            <person name="Haas B."/>
            <person name="Nusbaum C."/>
            <person name="Birren B."/>
        </authorList>
    </citation>
    <scope>NUCLEOTIDE SEQUENCE</scope>
    <source>
        <strain evidence="8">ATCC 30864</strain>
    </source>
</reference>
<feature type="compositionally biased region" description="Low complexity" evidence="4">
    <location>
        <begin position="405"/>
        <end position="429"/>
    </location>
</feature>
<feature type="compositionally biased region" description="Pro residues" evidence="4">
    <location>
        <begin position="330"/>
        <end position="348"/>
    </location>
</feature>
<evidence type="ECO:0000259" key="6">
    <source>
        <dbReference type="PROSITE" id="PS51082"/>
    </source>
</evidence>